<dbReference type="KEGG" id="sshi:J5U23_01147"/>
<accession>A0A8F5BMY1</accession>
<dbReference type="EMBL" id="CP077717">
    <property type="protein sequence ID" value="QXJ28278.1"/>
    <property type="molecule type" value="Genomic_DNA"/>
</dbReference>
<evidence type="ECO:0000313" key="2">
    <source>
        <dbReference type="Proteomes" id="UP000694018"/>
    </source>
</evidence>
<proteinExistence type="predicted"/>
<dbReference type="AlphaFoldDB" id="A0A8F5BMY1"/>
<protein>
    <submittedName>
        <fullName evidence="1">Uncharacterized protein</fullName>
    </submittedName>
</protein>
<dbReference type="RefSeq" id="WP_012710327.1">
    <property type="nucleotide sequence ID" value="NZ_CP077717.1"/>
</dbReference>
<gene>
    <name evidence="1" type="ORF">J5U23_01147</name>
</gene>
<name>A0A8F5BMY1_SACSH</name>
<sequence>MIVVVKYRIMDNNIRKIVNSLRKIPFIKEILFYSGEKNSIFANNYKIWEEGSDLNPIEEVYDVKILELARRMYFPTCG</sequence>
<evidence type="ECO:0000313" key="1">
    <source>
        <dbReference type="EMBL" id="QXJ28278.1"/>
    </source>
</evidence>
<reference evidence="1" key="1">
    <citation type="journal article" date="2021" name="Environ. Microbiol.">
        <title>New insights into the diversity and evolution of the archaeal mobilome from three complete genomes of Saccharolobus shibatae.</title>
        <authorList>
            <person name="Medvedeva S."/>
            <person name="Brandt D."/>
            <person name="Cvirkaite-Krupovic V."/>
            <person name="Liu Y."/>
            <person name="Severinov K."/>
            <person name="Ishino S."/>
            <person name="Ishino Y."/>
            <person name="Prangishvili D."/>
            <person name="Kalinowski J."/>
            <person name="Krupovic M."/>
        </authorList>
    </citation>
    <scope>NUCLEOTIDE SEQUENCE</scope>
    <source>
        <strain evidence="1">B12</strain>
    </source>
</reference>
<dbReference type="GeneID" id="84057710"/>
<dbReference type="OrthoDB" id="34311at2157"/>
<organism evidence="1 2">
    <name type="scientific">Saccharolobus shibatae (strain ATCC 51178 / DSM 5389 / JCM 8931 / NBRC 15437 / B12)</name>
    <name type="common">Sulfolobus shibatae</name>
    <dbReference type="NCBI Taxonomy" id="523848"/>
    <lineage>
        <taxon>Archaea</taxon>
        <taxon>Thermoproteota</taxon>
        <taxon>Thermoprotei</taxon>
        <taxon>Sulfolobales</taxon>
        <taxon>Sulfolobaceae</taxon>
        <taxon>Saccharolobus</taxon>
    </lineage>
</organism>
<dbReference type="Proteomes" id="UP000694018">
    <property type="component" value="Chromosome"/>
</dbReference>